<evidence type="ECO:0000256" key="2">
    <source>
        <dbReference type="PROSITE-ProRule" id="PRU00169"/>
    </source>
</evidence>
<dbReference type="InterPro" id="IPR050956">
    <property type="entry name" value="2C_system_His_kinase"/>
</dbReference>
<keyword evidence="1 2" id="KW-0597">Phosphoprotein</keyword>
<dbReference type="Gene3D" id="3.30.565.10">
    <property type="entry name" value="Histidine kinase-like ATPase, C-terminal domain"/>
    <property type="match status" value="1"/>
</dbReference>
<dbReference type="Pfam" id="PF02518">
    <property type="entry name" value="HATPase_c"/>
    <property type="match status" value="1"/>
</dbReference>
<dbReference type="InterPro" id="IPR035965">
    <property type="entry name" value="PAS-like_dom_sf"/>
</dbReference>
<dbReference type="InParanoid" id="A0A0D2B068"/>
<evidence type="ECO:0000259" key="3">
    <source>
        <dbReference type="PROSITE" id="PS50109"/>
    </source>
</evidence>
<dbReference type="CDD" id="cd00130">
    <property type="entry name" value="PAS"/>
    <property type="match status" value="1"/>
</dbReference>
<gene>
    <name evidence="5" type="ORF">PV09_03960</name>
</gene>
<evidence type="ECO:0000313" key="6">
    <source>
        <dbReference type="Proteomes" id="UP000053259"/>
    </source>
</evidence>
<feature type="domain" description="Response regulatory" evidence="4">
    <location>
        <begin position="1020"/>
        <end position="1160"/>
    </location>
</feature>
<dbReference type="SUPFAM" id="SSF55785">
    <property type="entry name" value="PYP-like sensor domain (PAS domain)"/>
    <property type="match status" value="1"/>
</dbReference>
<evidence type="ECO:0000313" key="5">
    <source>
        <dbReference type="EMBL" id="KIW04769.1"/>
    </source>
</evidence>
<dbReference type="InterPro" id="IPR036890">
    <property type="entry name" value="HATPase_C_sf"/>
</dbReference>
<dbReference type="SMART" id="SM00448">
    <property type="entry name" value="REC"/>
    <property type="match status" value="1"/>
</dbReference>
<dbReference type="InterPro" id="IPR011006">
    <property type="entry name" value="CheY-like_superfamily"/>
</dbReference>
<dbReference type="STRING" id="253628.A0A0D2B068"/>
<dbReference type="InterPro" id="IPR001789">
    <property type="entry name" value="Sig_transdc_resp-reg_receiver"/>
</dbReference>
<sequence>MTTASRGEASGSDLATVGLLELLKDDQRPTCVVDLDHISERENLPRICFRNARFAKGYDFELPSRNTDAVDDERVHFRNWALSRYAQERPTINCHGMSWIANTVRKRWRVIQATSTTAVSDDSDSDALHHDLRHAGVAENLPKGSAEAHHKWLHNLMQNAQPHDWTAPICPRKLTSHSQFLRDWDWSKTPLGPLETWSSRLRLMANLITVDPNPAVLFWGKELAGIYNEAYVPMLHDKHPKSLGEPYYNTWSELYRQEEVAKTLNDLWTRNVRGEPIFWQHRTFYLRNGNRLQEHIVNLSFLPVIDEDGKTVGFYEQIKEITQDALNERRSENIRKINELTAGEEDPTIFYKKIMTALEPNGNDFPFAMLYSLEPSKIDWKRPFLLNEAIENGLAKLESYMGVRILDNDEPAVHQKLICEKSFLEVFEQVCRSGKLETFDLESRSHIALAIMEEQPNRSFGDQPRLSVLIPIESITHNGVNAVLLVGMNTRRPYDADYEAFLRNLSRTISSSLAALILGNEQKKRVGEALQMEKRAVSMLEASPVGACLLAMDGTIIYANSSWTNITAYSYNNLPFAWLEIMTEESAARAKIEWSLVAEQRQERTFELTLRKPWVYADPTSGDIVKDQTKVLVSALVQTIGEEEYVISVVTDISYQKWIESMQDKRRQEALEMKRAQENFMDITSHEMRNPLSAIFQCADAIVNALSILRQNVEGTSHPSQADSQGLESGARKRDGFPMTFSEAIAHAIENAGTITLCAQHQRRIVDDVLVLSKVDAKLIEIHPVEVQPLALAEDAIRMFAAELAANKARMALDVEASFKELHINWVKLDPGRLLQVLINLCTNAIKFSMDSLHRDISIRVGASTTVPQHSSQGVSYLHGVDGEVFDDPTVKPEWGCGETLYLQFQVTDTGQGMTAEEMTRLFQRFKQASPRTHTQYGGSGLGLFIARLLSRLQGGEIGVSSVRGKGTTFAFYVKVRRTEDPRASDLQDCPVRSNILVGDQGEKLSAGVSPRLKAPSEIDVIVVEDNLVNQRVLSKQLKTQGFSVSIANNGAECIEMIKRCEHWATNGESRADKRMRSPCSKVSIILMDIEMPVMNGIEATSLIRTYERSGELRFHIPIIAITANARLEQVAIAKNAGMDDVLSKPFRIPELMAKIDIFVGPLQRGLV</sequence>
<dbReference type="AlphaFoldDB" id="A0A0D2B068"/>
<accession>A0A0D2B068</accession>
<dbReference type="PANTHER" id="PTHR43719:SF30">
    <property type="entry name" value="TWO-COMPONENT SYSTEM RESPONSE REGULATOR"/>
    <property type="match status" value="1"/>
</dbReference>
<dbReference type="GeneID" id="27311933"/>
<dbReference type="InterPro" id="IPR005467">
    <property type="entry name" value="His_kinase_dom"/>
</dbReference>
<dbReference type="Proteomes" id="UP000053259">
    <property type="component" value="Unassembled WGS sequence"/>
</dbReference>
<dbReference type="PROSITE" id="PS50110">
    <property type="entry name" value="RESPONSE_REGULATORY"/>
    <property type="match status" value="1"/>
</dbReference>
<reference evidence="5 6" key="1">
    <citation type="submission" date="2015-01" db="EMBL/GenBank/DDBJ databases">
        <title>The Genome Sequence of Ochroconis gallopava CBS43764.</title>
        <authorList>
            <consortium name="The Broad Institute Genomics Platform"/>
            <person name="Cuomo C."/>
            <person name="de Hoog S."/>
            <person name="Gorbushina A."/>
            <person name="Stielow B."/>
            <person name="Teixiera M."/>
            <person name="Abouelleil A."/>
            <person name="Chapman S.B."/>
            <person name="Priest M."/>
            <person name="Young S.K."/>
            <person name="Wortman J."/>
            <person name="Nusbaum C."/>
            <person name="Birren B."/>
        </authorList>
    </citation>
    <scope>NUCLEOTIDE SEQUENCE [LARGE SCALE GENOMIC DNA]</scope>
    <source>
        <strain evidence="5 6">CBS 43764</strain>
    </source>
</reference>
<name>A0A0D2B068_9PEZI</name>
<evidence type="ECO:0000256" key="1">
    <source>
        <dbReference type="ARBA" id="ARBA00022553"/>
    </source>
</evidence>
<dbReference type="RefSeq" id="XP_016214638.1">
    <property type="nucleotide sequence ID" value="XM_016357234.1"/>
</dbReference>
<dbReference type="PANTHER" id="PTHR43719">
    <property type="entry name" value="TWO-COMPONENT HISTIDINE KINASE"/>
    <property type="match status" value="1"/>
</dbReference>
<dbReference type="InterPro" id="IPR004358">
    <property type="entry name" value="Sig_transdc_His_kin-like_C"/>
</dbReference>
<dbReference type="Gene3D" id="3.30.450.20">
    <property type="entry name" value="PAS domain"/>
    <property type="match status" value="2"/>
</dbReference>
<dbReference type="InterPro" id="IPR000014">
    <property type="entry name" value="PAS"/>
</dbReference>
<dbReference type="HOGENOM" id="CLU_000445_82_4_1"/>
<dbReference type="SMART" id="SM00387">
    <property type="entry name" value="HATPase_c"/>
    <property type="match status" value="1"/>
</dbReference>
<dbReference type="Gene3D" id="3.40.50.2300">
    <property type="match status" value="1"/>
</dbReference>
<dbReference type="EMBL" id="KN847539">
    <property type="protein sequence ID" value="KIW04769.1"/>
    <property type="molecule type" value="Genomic_DNA"/>
</dbReference>
<organism evidence="5 6">
    <name type="scientific">Verruconis gallopava</name>
    <dbReference type="NCBI Taxonomy" id="253628"/>
    <lineage>
        <taxon>Eukaryota</taxon>
        <taxon>Fungi</taxon>
        <taxon>Dikarya</taxon>
        <taxon>Ascomycota</taxon>
        <taxon>Pezizomycotina</taxon>
        <taxon>Dothideomycetes</taxon>
        <taxon>Pleosporomycetidae</taxon>
        <taxon>Venturiales</taxon>
        <taxon>Sympoventuriaceae</taxon>
        <taxon>Verruconis</taxon>
    </lineage>
</organism>
<dbReference type="Gene3D" id="1.10.287.130">
    <property type="match status" value="1"/>
</dbReference>
<keyword evidence="6" id="KW-1185">Reference proteome</keyword>
<protein>
    <submittedName>
        <fullName evidence="5">Uncharacterized protein</fullName>
    </submittedName>
</protein>
<feature type="domain" description="Histidine kinase" evidence="3">
    <location>
        <begin position="683"/>
        <end position="978"/>
    </location>
</feature>
<evidence type="ECO:0000259" key="4">
    <source>
        <dbReference type="PROSITE" id="PS50110"/>
    </source>
</evidence>
<dbReference type="SUPFAM" id="SSF47384">
    <property type="entry name" value="Homodimeric domain of signal transducing histidine kinase"/>
    <property type="match status" value="1"/>
</dbReference>
<dbReference type="SUPFAM" id="SSF52172">
    <property type="entry name" value="CheY-like"/>
    <property type="match status" value="1"/>
</dbReference>
<dbReference type="InterPro" id="IPR003594">
    <property type="entry name" value="HATPase_dom"/>
</dbReference>
<dbReference type="OrthoDB" id="60033at2759"/>
<dbReference type="CDD" id="cd17546">
    <property type="entry name" value="REC_hyHK_CKI1_RcsC-like"/>
    <property type="match status" value="1"/>
</dbReference>
<dbReference type="InterPro" id="IPR058846">
    <property type="entry name" value="PAS-like"/>
</dbReference>
<dbReference type="VEuPathDB" id="FungiDB:PV09_03960"/>
<dbReference type="GO" id="GO:0000155">
    <property type="term" value="F:phosphorelay sensor kinase activity"/>
    <property type="evidence" value="ECO:0007669"/>
    <property type="project" value="InterPro"/>
</dbReference>
<proteinExistence type="predicted"/>
<feature type="modified residue" description="4-aspartylphosphate" evidence="2">
    <location>
        <position position="1089"/>
    </location>
</feature>
<dbReference type="Pfam" id="PF00072">
    <property type="entry name" value="Response_reg"/>
    <property type="match status" value="1"/>
</dbReference>
<dbReference type="Pfam" id="PF26131">
    <property type="entry name" value="PAS-like"/>
    <property type="match status" value="1"/>
</dbReference>
<dbReference type="PRINTS" id="PR00344">
    <property type="entry name" value="BCTRLSENSOR"/>
</dbReference>
<dbReference type="SUPFAM" id="SSF55874">
    <property type="entry name" value="ATPase domain of HSP90 chaperone/DNA topoisomerase II/histidine kinase"/>
    <property type="match status" value="1"/>
</dbReference>
<dbReference type="InterPro" id="IPR036097">
    <property type="entry name" value="HisK_dim/P_sf"/>
</dbReference>
<dbReference type="PROSITE" id="PS50109">
    <property type="entry name" value="HIS_KIN"/>
    <property type="match status" value="1"/>
</dbReference>